<keyword evidence="13" id="KW-1185">Reference proteome</keyword>
<dbReference type="InterPro" id="IPR014030">
    <property type="entry name" value="Ketoacyl_synth_N"/>
</dbReference>
<dbReference type="Gene3D" id="3.30.70.3290">
    <property type="match status" value="1"/>
</dbReference>
<keyword evidence="6" id="KW-0045">Antibiotic biosynthesis</keyword>
<dbReference type="InterPro" id="IPR032821">
    <property type="entry name" value="PKS_assoc"/>
</dbReference>
<accession>A0A6G4X577</accession>
<dbReference type="CDD" id="cd00833">
    <property type="entry name" value="PKS"/>
    <property type="match status" value="1"/>
</dbReference>
<dbReference type="InterPro" id="IPR015083">
    <property type="entry name" value="NorB/c/GfsB-D-like_docking"/>
</dbReference>
<dbReference type="Pfam" id="PF14765">
    <property type="entry name" value="PS-DH"/>
    <property type="match status" value="1"/>
</dbReference>
<dbReference type="PANTHER" id="PTHR43775:SF51">
    <property type="entry name" value="INACTIVE PHENOLPHTHIOCEROL SYNTHESIS POLYKETIDE SYNTHASE TYPE I PKS1-RELATED"/>
    <property type="match status" value="1"/>
</dbReference>
<comment type="caution">
    <text evidence="12">The sequence shown here is derived from an EMBL/GenBank/DDBJ whole genome shotgun (WGS) entry which is preliminary data.</text>
</comment>
<dbReference type="Gene3D" id="3.40.47.10">
    <property type="match status" value="1"/>
</dbReference>
<dbReference type="Gene3D" id="3.10.129.110">
    <property type="entry name" value="Polyketide synthase dehydratase"/>
    <property type="match status" value="1"/>
</dbReference>
<dbReference type="PROSITE" id="PS00606">
    <property type="entry name" value="KS3_1"/>
    <property type="match status" value="1"/>
</dbReference>
<dbReference type="InterPro" id="IPR042104">
    <property type="entry name" value="PKS_dehydratase_sf"/>
</dbReference>
<dbReference type="PROSITE" id="PS52019">
    <property type="entry name" value="PKS_MFAS_DH"/>
    <property type="match status" value="1"/>
</dbReference>
<keyword evidence="7" id="KW-0511">Multifunctional enzyme</keyword>
<dbReference type="SMART" id="SM00827">
    <property type="entry name" value="PKS_AT"/>
    <property type="match status" value="1"/>
</dbReference>
<dbReference type="SUPFAM" id="SSF53901">
    <property type="entry name" value="Thiolase-like"/>
    <property type="match status" value="1"/>
</dbReference>
<feature type="domain" description="PKS/mFAS DH" evidence="11">
    <location>
        <begin position="894"/>
        <end position="1140"/>
    </location>
</feature>
<dbReference type="InterPro" id="IPR016035">
    <property type="entry name" value="Acyl_Trfase/lysoPLipase"/>
</dbReference>
<evidence type="ECO:0000256" key="4">
    <source>
        <dbReference type="ARBA" id="ARBA00022553"/>
    </source>
</evidence>
<dbReference type="Pfam" id="PF21089">
    <property type="entry name" value="PKS_DH_N"/>
    <property type="match status" value="1"/>
</dbReference>
<dbReference type="GO" id="GO:0031177">
    <property type="term" value="F:phosphopantetheine binding"/>
    <property type="evidence" value="ECO:0007669"/>
    <property type="project" value="UniProtKB-ARBA"/>
</dbReference>
<dbReference type="InterPro" id="IPR049551">
    <property type="entry name" value="PKS_DH_C"/>
</dbReference>
<dbReference type="InterPro" id="IPR049552">
    <property type="entry name" value="PKS_DH_N"/>
</dbReference>
<dbReference type="InterPro" id="IPR016039">
    <property type="entry name" value="Thiolase-like"/>
</dbReference>
<dbReference type="PROSITE" id="PS52004">
    <property type="entry name" value="KS3_2"/>
    <property type="match status" value="1"/>
</dbReference>
<dbReference type="SUPFAM" id="SSF55048">
    <property type="entry name" value="Probable ACP-binding domain of malonyl-CoA ACP transacylase"/>
    <property type="match status" value="1"/>
</dbReference>
<gene>
    <name evidence="12" type="ORF">G5C65_30175</name>
</gene>
<feature type="non-terminal residue" evidence="12">
    <location>
        <position position="1140"/>
    </location>
</feature>
<feature type="active site" description="Proton donor; for dehydratase activity" evidence="9">
    <location>
        <position position="1084"/>
    </location>
</feature>
<comment type="cofactor">
    <cofactor evidence="1">
        <name>pantetheine 4'-phosphate</name>
        <dbReference type="ChEBI" id="CHEBI:47942"/>
    </cofactor>
</comment>
<sequence length="1140" mass="120506">MTDEQRLLGYLKRVTADLRQARQDLAALSEPVAVVGMACRFPGGVHSPEQLWDLLVSGGDGMGSAPTGRGWDLESLHDPDPQRVGTTYARGGGFLDDPGSFDARFFGIAPREAMAADPQQRVLLETAWETLERAAVPADSLRGQRVGVFVGTNGQDYATVPKPPDIEGYSATGNSAGMMSGRISYAFGFEGPAMTVDTACSSSLVALHLAVQALRNGECSLALAGGATVMASPNLFIEFARQRGLSPDGRCKAFAAAADGAGFSDGVGMLLVERLSDAERHGHPVLAVIRGSAVNSDGASNGLTAPSGTAQEKVIRAALESAALGPSDVDAVEAHGTGTTLGDPIEAAALLATYGRGRTEPLWLGAVKSNIGHTQAAAGVAGVIKMVLALGKGVLPRTLHIDSPTPHVAWDEGGVRLLTENRTWPEPGRPRRAGISSFGVSGTNAHLILEQAQPPDRGAAAEDRTVPWVLSARTEPALREQARRLSSALDEGTSVVDVGYSLAVSRALLERRAAVVAEDAEGFRTALDALAGGGTDDRLLIRRDGDGPSAGRLGLLFSGQGGQRLGMGKELYEAFPVFAEAFDAACAFLEPEIRDIAWTDPERLYQIRFAQQALFAFQVALTRLLESWQLTPEWIVGQSVGEVAAAHIAGVLSLEDACTLVSHRARLMQRCRSDGAMVAIHAPEEEVHKHLSDRVALAAVNGPQSVVISGDKDAVAGVAERIEAQGWKSTSLRISHASHSPHMDEILDEFAEVVGKLSYRQPDTPMMPTSEGDISTPEYWVRQLRRPVRFSQAIESVGTRGIDTYLEIGPDAALAVVGEDCDPSAEFLPSQRAGCPEVEALTRALAALRMADVGWDWNAAFPGGRLVDLPTYAFERERHWPPPMAVVDLGDGVHPLLNRMVEIADDGCVLTGEVSLEAAPWLADHVFLGATVMPATALVEMATAAGRLQGCARLADFTLRAPLVLRHESSVTVQVRVGPEADGARPVSISSRSEDTEEWARIAEGRLAEAAPAVGDLVVWPPPGATEVDLADTYPALAEAGYAYGPAFRGLRCAWRSGEEVYAEVALPEEVEASGFAVHPALLDAALHMSIGTDDEPRMPLSFDGATLADPGGSPVRELRVRITPAGPDAVSVVVGDVGG</sequence>
<dbReference type="InterPro" id="IPR014031">
    <property type="entry name" value="Ketoacyl_synth_C"/>
</dbReference>
<reference evidence="12 13" key="1">
    <citation type="submission" date="2020-02" db="EMBL/GenBank/DDBJ databases">
        <title>Whole-genome analyses of novel actinobacteria.</title>
        <authorList>
            <person name="Sahin N."/>
            <person name="Tatar D."/>
        </authorList>
    </citation>
    <scope>NUCLEOTIDE SEQUENCE [LARGE SCALE GENOMIC DNA]</scope>
    <source>
        <strain evidence="12 13">SB3404</strain>
    </source>
</reference>
<dbReference type="FunFam" id="3.40.47.10:FF:000019">
    <property type="entry name" value="Polyketide synthase type I"/>
    <property type="match status" value="1"/>
</dbReference>
<evidence type="ECO:0000256" key="3">
    <source>
        <dbReference type="ARBA" id="ARBA00022450"/>
    </source>
</evidence>
<evidence type="ECO:0000313" key="13">
    <source>
        <dbReference type="Proteomes" id="UP000477722"/>
    </source>
</evidence>
<dbReference type="InterPro" id="IPR020841">
    <property type="entry name" value="PKS_Beta-ketoAc_synthase_dom"/>
</dbReference>
<dbReference type="GO" id="GO:0004315">
    <property type="term" value="F:3-oxoacyl-[acyl-carrier-protein] synthase activity"/>
    <property type="evidence" value="ECO:0007669"/>
    <property type="project" value="InterPro"/>
</dbReference>
<evidence type="ECO:0000256" key="1">
    <source>
        <dbReference type="ARBA" id="ARBA00001957"/>
    </source>
</evidence>
<dbReference type="Pfam" id="PF08990">
    <property type="entry name" value="Docking"/>
    <property type="match status" value="1"/>
</dbReference>
<organism evidence="12 13">
    <name type="scientific">Streptomyces boncukensis</name>
    <dbReference type="NCBI Taxonomy" id="2711219"/>
    <lineage>
        <taxon>Bacteria</taxon>
        <taxon>Bacillati</taxon>
        <taxon>Actinomycetota</taxon>
        <taxon>Actinomycetes</taxon>
        <taxon>Kitasatosporales</taxon>
        <taxon>Streptomycetaceae</taxon>
        <taxon>Streptomyces</taxon>
    </lineage>
</organism>
<evidence type="ECO:0000259" key="11">
    <source>
        <dbReference type="PROSITE" id="PS52019"/>
    </source>
</evidence>
<feature type="region of interest" description="C-terminal hotdog fold" evidence="9">
    <location>
        <begin position="1025"/>
        <end position="1140"/>
    </location>
</feature>
<dbReference type="InterPro" id="IPR014043">
    <property type="entry name" value="Acyl_transferase_dom"/>
</dbReference>
<dbReference type="AlphaFoldDB" id="A0A6G4X577"/>
<feature type="region of interest" description="N-terminal hotdog fold" evidence="9">
    <location>
        <begin position="894"/>
        <end position="1014"/>
    </location>
</feature>
<dbReference type="InterPro" id="IPR020807">
    <property type="entry name" value="PKS_DH"/>
</dbReference>
<evidence type="ECO:0000256" key="8">
    <source>
        <dbReference type="ARBA" id="ARBA00023315"/>
    </source>
</evidence>
<dbReference type="GO" id="GO:0033068">
    <property type="term" value="P:macrolide biosynthetic process"/>
    <property type="evidence" value="ECO:0007669"/>
    <property type="project" value="UniProtKB-ARBA"/>
</dbReference>
<evidence type="ECO:0000256" key="5">
    <source>
        <dbReference type="ARBA" id="ARBA00022679"/>
    </source>
</evidence>
<dbReference type="GO" id="GO:0004312">
    <property type="term" value="F:fatty acid synthase activity"/>
    <property type="evidence" value="ECO:0007669"/>
    <property type="project" value="TreeGrafter"/>
</dbReference>
<dbReference type="SMART" id="SM00825">
    <property type="entry name" value="PKS_KS"/>
    <property type="match status" value="1"/>
</dbReference>
<dbReference type="Pfam" id="PF02801">
    <property type="entry name" value="Ketoacyl-synt_C"/>
    <property type="match status" value="1"/>
</dbReference>
<dbReference type="InterPro" id="IPR049900">
    <property type="entry name" value="PKS_mFAS_DH"/>
</dbReference>
<evidence type="ECO:0000313" key="12">
    <source>
        <dbReference type="EMBL" id="NGO72548.1"/>
    </source>
</evidence>
<dbReference type="GO" id="GO:0006633">
    <property type="term" value="P:fatty acid biosynthetic process"/>
    <property type="evidence" value="ECO:0007669"/>
    <property type="project" value="InterPro"/>
</dbReference>
<dbReference type="SUPFAM" id="SSF52151">
    <property type="entry name" value="FabD/lysophospholipase-like"/>
    <property type="match status" value="1"/>
</dbReference>
<comment type="pathway">
    <text evidence="2">Antibiotic biosynthesis.</text>
</comment>
<keyword evidence="4" id="KW-0597">Phosphoprotein</keyword>
<dbReference type="Gene3D" id="3.40.366.10">
    <property type="entry name" value="Malonyl-Coenzyme A Acyl Carrier Protein, domain 2"/>
    <property type="match status" value="1"/>
</dbReference>
<dbReference type="InterPro" id="IPR050091">
    <property type="entry name" value="PKS_NRPS_Biosynth_Enz"/>
</dbReference>
<evidence type="ECO:0000259" key="10">
    <source>
        <dbReference type="PROSITE" id="PS52004"/>
    </source>
</evidence>
<dbReference type="Pfam" id="PF00109">
    <property type="entry name" value="ketoacyl-synt"/>
    <property type="match status" value="1"/>
</dbReference>
<name>A0A6G4X577_9ACTN</name>
<dbReference type="Pfam" id="PF16197">
    <property type="entry name" value="KAsynt_C_assoc"/>
    <property type="match status" value="1"/>
</dbReference>
<keyword evidence="3" id="KW-0596">Phosphopantetheine</keyword>
<protein>
    <submittedName>
        <fullName evidence="12">Type I polyketide synthase</fullName>
    </submittedName>
</protein>
<keyword evidence="5" id="KW-0808">Transferase</keyword>
<dbReference type="EMBL" id="JAAKZZ010000485">
    <property type="protein sequence ID" value="NGO72548.1"/>
    <property type="molecule type" value="Genomic_DNA"/>
</dbReference>
<dbReference type="InterPro" id="IPR016036">
    <property type="entry name" value="Malonyl_transacylase_ACP-bd"/>
</dbReference>
<keyword evidence="8" id="KW-0012">Acyltransferase</keyword>
<dbReference type="Pfam" id="PF00698">
    <property type="entry name" value="Acyl_transf_1"/>
    <property type="match status" value="1"/>
</dbReference>
<dbReference type="SMART" id="SM00826">
    <property type="entry name" value="PKS_DH"/>
    <property type="match status" value="1"/>
</dbReference>
<feature type="domain" description="Ketosynthase family 3 (KS3)" evidence="10">
    <location>
        <begin position="29"/>
        <end position="451"/>
    </location>
</feature>
<dbReference type="PANTHER" id="PTHR43775">
    <property type="entry name" value="FATTY ACID SYNTHASE"/>
    <property type="match status" value="1"/>
</dbReference>
<evidence type="ECO:0000256" key="6">
    <source>
        <dbReference type="ARBA" id="ARBA00023194"/>
    </source>
</evidence>
<dbReference type="InterPro" id="IPR018201">
    <property type="entry name" value="Ketoacyl_synth_AS"/>
</dbReference>
<evidence type="ECO:0000256" key="2">
    <source>
        <dbReference type="ARBA" id="ARBA00004792"/>
    </source>
</evidence>
<dbReference type="Proteomes" id="UP000477722">
    <property type="component" value="Unassembled WGS sequence"/>
</dbReference>
<dbReference type="InterPro" id="IPR001227">
    <property type="entry name" value="Ac_transferase_dom_sf"/>
</dbReference>
<proteinExistence type="predicted"/>
<evidence type="ECO:0000256" key="9">
    <source>
        <dbReference type="PROSITE-ProRule" id="PRU01363"/>
    </source>
</evidence>
<evidence type="ECO:0000256" key="7">
    <source>
        <dbReference type="ARBA" id="ARBA00023268"/>
    </source>
</evidence>
<feature type="active site" description="Proton acceptor; for dehydratase activity" evidence="9">
    <location>
        <position position="925"/>
    </location>
</feature>